<evidence type="ECO:0000313" key="2">
    <source>
        <dbReference type="Proteomes" id="UP000789396"/>
    </source>
</evidence>
<keyword evidence="2" id="KW-1185">Reference proteome</keyword>
<accession>A0A9N9JVZ4</accession>
<dbReference type="Proteomes" id="UP000789396">
    <property type="component" value="Unassembled WGS sequence"/>
</dbReference>
<name>A0A9N9JVZ4_9GLOM</name>
<dbReference type="EMBL" id="CAJVPZ010070798">
    <property type="protein sequence ID" value="CAG8800101.1"/>
    <property type="molecule type" value="Genomic_DNA"/>
</dbReference>
<comment type="caution">
    <text evidence="1">The sequence shown here is derived from an EMBL/GenBank/DDBJ whole genome shotgun (WGS) entry which is preliminary data.</text>
</comment>
<organism evidence="1 2">
    <name type="scientific">Racocetra fulgida</name>
    <dbReference type="NCBI Taxonomy" id="60492"/>
    <lineage>
        <taxon>Eukaryota</taxon>
        <taxon>Fungi</taxon>
        <taxon>Fungi incertae sedis</taxon>
        <taxon>Mucoromycota</taxon>
        <taxon>Glomeromycotina</taxon>
        <taxon>Glomeromycetes</taxon>
        <taxon>Diversisporales</taxon>
        <taxon>Gigasporaceae</taxon>
        <taxon>Racocetra</taxon>
    </lineage>
</organism>
<protein>
    <submittedName>
        <fullName evidence="1">2660_t:CDS:1</fullName>
    </submittedName>
</protein>
<gene>
    <name evidence="1" type="ORF">RFULGI_LOCUS17638</name>
</gene>
<feature type="non-terminal residue" evidence="1">
    <location>
        <position position="1"/>
    </location>
</feature>
<proteinExistence type="predicted"/>
<reference evidence="1" key="1">
    <citation type="submission" date="2021-06" db="EMBL/GenBank/DDBJ databases">
        <authorList>
            <person name="Kallberg Y."/>
            <person name="Tangrot J."/>
            <person name="Rosling A."/>
        </authorList>
    </citation>
    <scope>NUCLEOTIDE SEQUENCE</scope>
    <source>
        <strain evidence="1">IN212</strain>
    </source>
</reference>
<sequence length="148" mass="17167">LFCRHFAKVMMMSQIAAFHILMISQYWYSDEYYLKVDESLRSQPAITYKNESAILTSNFIFNLDPIDSNSNVSFSVSKTLNTYRAYGITNSLCKKAINVRLDARPLAIETLNEFLKNFIRQYFMDSNQQSFINTVSNIVSKKIMNQAI</sequence>
<evidence type="ECO:0000313" key="1">
    <source>
        <dbReference type="EMBL" id="CAG8800101.1"/>
    </source>
</evidence>
<dbReference type="OrthoDB" id="2430869at2759"/>
<dbReference type="AlphaFoldDB" id="A0A9N9JVZ4"/>